<dbReference type="Gene3D" id="1.10.1200.80">
    <property type="entry name" value="Putative flavin oxidoreducatase, domain 2"/>
    <property type="match status" value="1"/>
</dbReference>
<name>A0A1G2TW49_9BACT</name>
<dbReference type="SUPFAM" id="SSF51395">
    <property type="entry name" value="FMN-linked oxidoreductases"/>
    <property type="match status" value="1"/>
</dbReference>
<keyword evidence="4 12" id="KW-0285">Flavoprotein</keyword>
<feature type="binding site" evidence="14">
    <location>
        <position position="202"/>
    </location>
    <ligand>
        <name>FMN</name>
        <dbReference type="ChEBI" id="CHEBI:58210"/>
    </ligand>
</feature>
<organism evidence="16 17">
    <name type="scientific">Candidatus Zambryskibacteria bacterium RIFCSPLOWO2_01_FULL_39_39</name>
    <dbReference type="NCBI Taxonomy" id="1802758"/>
    <lineage>
        <taxon>Bacteria</taxon>
        <taxon>Candidatus Zambryskiibacteriota</taxon>
    </lineage>
</organism>
<evidence type="ECO:0000313" key="16">
    <source>
        <dbReference type="EMBL" id="OHB01379.1"/>
    </source>
</evidence>
<evidence type="ECO:0000256" key="3">
    <source>
        <dbReference type="ARBA" id="ARBA00022555"/>
    </source>
</evidence>
<dbReference type="GO" id="GO:0000049">
    <property type="term" value="F:tRNA binding"/>
    <property type="evidence" value="ECO:0007669"/>
    <property type="project" value="UniProtKB-KW"/>
</dbReference>
<comment type="similarity">
    <text evidence="12">Belongs to the dus family.</text>
</comment>
<dbReference type="Gene3D" id="3.20.20.70">
    <property type="entry name" value="Aldolase class I"/>
    <property type="match status" value="1"/>
</dbReference>
<feature type="binding site" evidence="14">
    <location>
        <position position="174"/>
    </location>
    <ligand>
        <name>FMN</name>
        <dbReference type="ChEBI" id="CHEBI:58210"/>
    </ligand>
</feature>
<feature type="domain" description="DUS-like FMN-binding" evidence="15">
    <location>
        <begin position="14"/>
        <end position="332"/>
    </location>
</feature>
<evidence type="ECO:0000256" key="2">
    <source>
        <dbReference type="ARBA" id="ARBA00002790"/>
    </source>
</evidence>
<keyword evidence="3" id="KW-0820">tRNA-binding</keyword>
<evidence type="ECO:0000256" key="13">
    <source>
        <dbReference type="PIRSR" id="PIRSR006621-1"/>
    </source>
</evidence>
<evidence type="ECO:0000256" key="12">
    <source>
        <dbReference type="PIRNR" id="PIRNR006621"/>
    </source>
</evidence>
<reference evidence="16 17" key="1">
    <citation type="journal article" date="2016" name="Nat. Commun.">
        <title>Thousands of microbial genomes shed light on interconnected biogeochemical processes in an aquifer system.</title>
        <authorList>
            <person name="Anantharaman K."/>
            <person name="Brown C.T."/>
            <person name="Hug L.A."/>
            <person name="Sharon I."/>
            <person name="Castelle C.J."/>
            <person name="Probst A.J."/>
            <person name="Thomas B.C."/>
            <person name="Singh A."/>
            <person name="Wilkins M.J."/>
            <person name="Karaoz U."/>
            <person name="Brodie E.L."/>
            <person name="Williams K.H."/>
            <person name="Hubbard S.S."/>
            <person name="Banfield J.F."/>
        </authorList>
    </citation>
    <scope>NUCLEOTIDE SEQUENCE [LARGE SCALE GENOMIC DNA]</scope>
</reference>
<comment type="cofactor">
    <cofactor evidence="1 12 14">
        <name>FMN</name>
        <dbReference type="ChEBI" id="CHEBI:58210"/>
    </cofactor>
</comment>
<comment type="catalytic activity">
    <reaction evidence="11">
        <text>a 5,6-dihydrouridine in tRNA + NAD(+) = a uridine in tRNA + NADH + H(+)</text>
        <dbReference type="Rhea" id="RHEA:54452"/>
        <dbReference type="Rhea" id="RHEA-COMP:13339"/>
        <dbReference type="Rhea" id="RHEA-COMP:13887"/>
        <dbReference type="ChEBI" id="CHEBI:15378"/>
        <dbReference type="ChEBI" id="CHEBI:57540"/>
        <dbReference type="ChEBI" id="CHEBI:57945"/>
        <dbReference type="ChEBI" id="CHEBI:65315"/>
        <dbReference type="ChEBI" id="CHEBI:74443"/>
    </reaction>
</comment>
<evidence type="ECO:0000256" key="9">
    <source>
        <dbReference type="ARBA" id="ARBA00023002"/>
    </source>
</evidence>
<evidence type="ECO:0000256" key="8">
    <source>
        <dbReference type="ARBA" id="ARBA00022884"/>
    </source>
</evidence>
<evidence type="ECO:0000313" key="17">
    <source>
        <dbReference type="Proteomes" id="UP000177707"/>
    </source>
</evidence>
<evidence type="ECO:0000256" key="1">
    <source>
        <dbReference type="ARBA" id="ARBA00001917"/>
    </source>
</evidence>
<feature type="binding site" evidence="14">
    <location>
        <begin position="268"/>
        <end position="269"/>
    </location>
    <ligand>
        <name>FMN</name>
        <dbReference type="ChEBI" id="CHEBI:58210"/>
    </ligand>
</feature>
<dbReference type="InterPro" id="IPR035587">
    <property type="entry name" value="DUS-like_FMN-bd"/>
</dbReference>
<dbReference type="PANTHER" id="PTHR11082">
    <property type="entry name" value="TRNA-DIHYDROURIDINE SYNTHASE"/>
    <property type="match status" value="1"/>
</dbReference>
<dbReference type="PIRSF" id="PIRSF006621">
    <property type="entry name" value="Dus"/>
    <property type="match status" value="1"/>
</dbReference>
<dbReference type="InterPro" id="IPR013785">
    <property type="entry name" value="Aldolase_TIM"/>
</dbReference>
<evidence type="ECO:0000256" key="11">
    <source>
        <dbReference type="ARBA" id="ARBA00048802"/>
    </source>
</evidence>
<evidence type="ECO:0000256" key="7">
    <source>
        <dbReference type="ARBA" id="ARBA00022857"/>
    </source>
</evidence>
<dbReference type="CDD" id="cd02801">
    <property type="entry name" value="DUS_like_FMN"/>
    <property type="match status" value="1"/>
</dbReference>
<evidence type="ECO:0000259" key="15">
    <source>
        <dbReference type="Pfam" id="PF01207"/>
    </source>
</evidence>
<comment type="catalytic activity">
    <reaction evidence="10">
        <text>a 5,6-dihydrouridine in tRNA + NADP(+) = a uridine in tRNA + NADPH + H(+)</text>
        <dbReference type="Rhea" id="RHEA:23624"/>
        <dbReference type="Rhea" id="RHEA-COMP:13339"/>
        <dbReference type="Rhea" id="RHEA-COMP:13887"/>
        <dbReference type="ChEBI" id="CHEBI:15378"/>
        <dbReference type="ChEBI" id="CHEBI:57783"/>
        <dbReference type="ChEBI" id="CHEBI:58349"/>
        <dbReference type="ChEBI" id="CHEBI:65315"/>
        <dbReference type="ChEBI" id="CHEBI:74443"/>
    </reaction>
</comment>
<dbReference type="GO" id="GO:0017150">
    <property type="term" value="F:tRNA dihydrouridine synthase activity"/>
    <property type="evidence" value="ECO:0007669"/>
    <property type="project" value="InterPro"/>
</dbReference>
<keyword evidence="9 12" id="KW-0560">Oxidoreductase</keyword>
<proteinExistence type="inferred from homology"/>
<evidence type="ECO:0000256" key="6">
    <source>
        <dbReference type="ARBA" id="ARBA00022694"/>
    </source>
</evidence>
<keyword evidence="6 12" id="KW-0819">tRNA processing</keyword>
<dbReference type="InterPro" id="IPR018517">
    <property type="entry name" value="tRNA_hU_synthase_CS"/>
</dbReference>
<gene>
    <name evidence="16" type="ORF">A3A96_01645</name>
</gene>
<dbReference type="Proteomes" id="UP000177707">
    <property type="component" value="Unassembled WGS sequence"/>
</dbReference>
<dbReference type="GO" id="GO:0050660">
    <property type="term" value="F:flavin adenine dinucleotide binding"/>
    <property type="evidence" value="ECO:0007669"/>
    <property type="project" value="InterPro"/>
</dbReference>
<protein>
    <recommendedName>
        <fullName evidence="12">tRNA-dihydrouridine synthase</fullName>
        <ecNumber evidence="12">1.3.1.-</ecNumber>
    </recommendedName>
</protein>
<keyword evidence="8" id="KW-0694">RNA-binding</keyword>
<evidence type="ECO:0000256" key="14">
    <source>
        <dbReference type="PIRSR" id="PIRSR006621-2"/>
    </source>
</evidence>
<evidence type="ECO:0000256" key="5">
    <source>
        <dbReference type="ARBA" id="ARBA00022643"/>
    </source>
</evidence>
<dbReference type="PROSITE" id="PS01136">
    <property type="entry name" value="UPF0034"/>
    <property type="match status" value="1"/>
</dbReference>
<dbReference type="PANTHER" id="PTHR11082:SF25">
    <property type="entry name" value="DUS-LIKE FMN-BINDING DOMAIN-CONTAINING PROTEIN"/>
    <property type="match status" value="1"/>
</dbReference>
<dbReference type="AlphaFoldDB" id="A0A1G2TW49"/>
<dbReference type="EC" id="1.3.1.-" evidence="12"/>
<dbReference type="EMBL" id="MHWB01000013">
    <property type="protein sequence ID" value="OHB01379.1"/>
    <property type="molecule type" value="Genomic_DNA"/>
</dbReference>
<sequence length="355" mass="39963">MNFWNEMKKPILCLAPLADVTDVAFRHIIAKYSKEMSKGAFEMPRSQKAPFDISTYVTYTEFVSADGLVLAPETGRRRLLKDLEYSEIERPIVAQLFSSNPENMKKVASLVMELGFDGVDINMGCPDKSVEKQGAGAALIKNPKLAREIIRYAKTGIKEAAERLGKEEIPLSVKTRLGYNDDELESWLPELLAENPAAIIIHARTRKEMSKVPARWERIRRAVEIRDEVSRFNLDTQKTLIIGNGDVLDVADAIKKCEESGADGAMLGRAVFGNPWLFSTHVPTASEKLKVLLEHIKLFEEKLGGVKNFAVMKKHFKAYLSGFPVGSDFRLKELRDRLMQTKDAKDAEILLSEYL</sequence>
<keyword evidence="5 12" id="KW-0288">FMN</keyword>
<feature type="binding site" evidence="14">
    <location>
        <position position="95"/>
    </location>
    <ligand>
        <name>FMN</name>
        <dbReference type="ChEBI" id="CHEBI:58210"/>
    </ligand>
</feature>
<dbReference type="STRING" id="1802758.A3A96_01645"/>
<dbReference type="InterPro" id="IPR001269">
    <property type="entry name" value="DUS_fam"/>
</dbReference>
<feature type="active site" description="Proton donor" evidence="13">
    <location>
        <position position="125"/>
    </location>
</feature>
<keyword evidence="7" id="KW-0521">NADP</keyword>
<keyword evidence="14" id="KW-0547">Nucleotide-binding</keyword>
<comment type="function">
    <text evidence="2 12">Catalyzes the synthesis of 5,6-dihydrouridine (D), a modified base found in the D-loop of most tRNAs, via the reduction of the C5-C6 double bond in target uridines.</text>
</comment>
<comment type="caution">
    <text evidence="16">The sequence shown here is derived from an EMBL/GenBank/DDBJ whole genome shotgun (WGS) entry which is preliminary data.</text>
</comment>
<accession>A0A1G2TW49</accession>
<dbReference type="InterPro" id="IPR024036">
    <property type="entry name" value="tRNA-dHydroUridine_Synthase_C"/>
</dbReference>
<dbReference type="Pfam" id="PF01207">
    <property type="entry name" value="Dus"/>
    <property type="match status" value="1"/>
</dbReference>
<evidence type="ECO:0000256" key="10">
    <source>
        <dbReference type="ARBA" id="ARBA00048205"/>
    </source>
</evidence>
<evidence type="ECO:0000256" key="4">
    <source>
        <dbReference type="ARBA" id="ARBA00022630"/>
    </source>
</evidence>